<evidence type="ECO:0000313" key="2">
    <source>
        <dbReference type="Proteomes" id="UP000727456"/>
    </source>
</evidence>
<dbReference type="Proteomes" id="UP000727456">
    <property type="component" value="Unassembled WGS sequence"/>
</dbReference>
<reference evidence="1 2" key="1">
    <citation type="submission" date="2020-03" db="EMBL/GenBank/DDBJ databases">
        <title>Genomic Encyclopedia of Type Strains, Phase III (KMG-III): the genomes of soil and plant-associated and newly described type strains.</title>
        <authorList>
            <person name="Whitman W."/>
        </authorList>
    </citation>
    <scope>NUCLEOTIDE SEQUENCE [LARGE SCALE GENOMIC DNA]</scope>
    <source>
        <strain evidence="1 2">CECT 8804</strain>
    </source>
</reference>
<protein>
    <submittedName>
        <fullName evidence="1">Uncharacterized protein</fullName>
    </submittedName>
</protein>
<dbReference type="RefSeq" id="WP_167074796.1">
    <property type="nucleotide sequence ID" value="NZ_JAAOZC010000010.1"/>
</dbReference>
<evidence type="ECO:0000313" key="1">
    <source>
        <dbReference type="EMBL" id="NIJ09292.1"/>
    </source>
</evidence>
<proteinExistence type="predicted"/>
<sequence>MDERDDIREEAIAATRRALHLLDQIGERGPAALVQQAIDQLTPGFDSAAFDVVDRRFAPVRRREPK</sequence>
<organism evidence="1 2">
    <name type="scientific">Sphingomonas vulcanisoli</name>
    <dbReference type="NCBI Taxonomy" id="1658060"/>
    <lineage>
        <taxon>Bacteria</taxon>
        <taxon>Pseudomonadati</taxon>
        <taxon>Pseudomonadota</taxon>
        <taxon>Alphaproteobacteria</taxon>
        <taxon>Sphingomonadales</taxon>
        <taxon>Sphingomonadaceae</taxon>
        <taxon>Sphingomonas</taxon>
    </lineage>
</organism>
<keyword evidence="2" id="KW-1185">Reference proteome</keyword>
<gene>
    <name evidence="1" type="ORF">FHS31_002924</name>
</gene>
<comment type="caution">
    <text evidence="1">The sequence shown here is derived from an EMBL/GenBank/DDBJ whole genome shotgun (WGS) entry which is preliminary data.</text>
</comment>
<dbReference type="EMBL" id="JAAOZC010000010">
    <property type="protein sequence ID" value="NIJ09292.1"/>
    <property type="molecule type" value="Genomic_DNA"/>
</dbReference>
<name>A0ABX0TUT8_9SPHN</name>
<accession>A0ABX0TUT8</accession>